<dbReference type="KEGG" id="vg:921896"/>
<organism evidence="1 2">
    <name type="scientific">Culex nigripalpus nucleopolyhedrovirus (isolate Florida/1997)</name>
    <name type="common">CuniNPV</name>
    <dbReference type="NCBI Taxonomy" id="645993"/>
    <lineage>
        <taxon>Viruses</taxon>
        <taxon>Viruses incertae sedis</taxon>
        <taxon>Naldaviricetes</taxon>
        <taxon>Lefavirales</taxon>
        <taxon>Baculoviridae</taxon>
        <taxon>Deltabaculovirus</taxon>
    </lineage>
</organism>
<evidence type="ECO:0000313" key="1">
    <source>
        <dbReference type="EMBL" id="AAK94172.1"/>
    </source>
</evidence>
<keyword evidence="2" id="KW-1185">Reference proteome</keyword>
<gene>
    <name evidence="1" type="primary">CUN094</name>
</gene>
<sequence length="89" mass="10561">MSPRITRSQTERRLVNERLSRLMIIVRAYQLGLLKGKSARVVRDLVRMMNDKRYPLLWTLKSHEIPEFKMGNLKLPVYDFFAANKKVLN</sequence>
<reference evidence="1 2" key="1">
    <citation type="journal article" date="2001" name="J. Virol.">
        <title>Genome sequence of a baculovirus pathogenic for Culex nigripalpus.</title>
        <authorList>
            <person name="Afonso C.L."/>
            <person name="Tulman E.R."/>
            <person name="Lu Z."/>
            <person name="Balinsky C.A."/>
            <person name="Moser B.A."/>
            <person name="Becnel J.J."/>
            <person name="Rock D.L."/>
            <person name="Kutish G.F."/>
        </authorList>
    </citation>
    <scope>NUCLEOTIDE SEQUENCE [LARGE SCALE GENOMIC DNA]</scope>
    <source>
        <strain evidence="2">Isolate Florida/1997</strain>
    </source>
</reference>
<dbReference type="RefSeq" id="NP_203398.1">
    <property type="nucleotide sequence ID" value="NC_003084.1"/>
</dbReference>
<protein>
    <submittedName>
        <fullName evidence="1">Uncharacterized protein</fullName>
    </submittedName>
</protein>
<accession>Q919I3</accession>
<evidence type="ECO:0000313" key="2">
    <source>
        <dbReference type="Proteomes" id="UP000006635"/>
    </source>
</evidence>
<organismHost>
    <name type="scientific">Culex nigripalpus</name>
    <dbReference type="NCBI Taxonomy" id="42429"/>
</organismHost>
<dbReference type="EMBL" id="AF403738">
    <property type="protein sequence ID" value="AAK94172.1"/>
    <property type="molecule type" value="Genomic_DNA"/>
</dbReference>
<name>Q919I3_NPVCO</name>
<proteinExistence type="predicted"/>
<dbReference type="Proteomes" id="UP000006635">
    <property type="component" value="Segment"/>
</dbReference>
<dbReference type="GeneID" id="921896"/>